<dbReference type="Proteomes" id="UP000503447">
    <property type="component" value="Chromosome"/>
</dbReference>
<reference evidence="2" key="1">
    <citation type="submission" date="2020-05" db="EMBL/GenBank/DDBJ databases">
        <title>Frigoriglobus tundricola gen. nov., sp. nov., a psychrotolerant cellulolytic planctomycete of the family Gemmataceae with two divergent copies of 16S rRNA gene.</title>
        <authorList>
            <person name="Kulichevskaya I.S."/>
            <person name="Ivanova A.A."/>
            <person name="Naumoff D.G."/>
            <person name="Beletsky A.V."/>
            <person name="Rijpstra W.I.C."/>
            <person name="Sinninghe Damste J.S."/>
            <person name="Mardanov A.V."/>
            <person name="Ravin N.V."/>
            <person name="Dedysh S.N."/>
        </authorList>
    </citation>
    <scope>NUCLEOTIDE SEQUENCE [LARGE SCALE GENOMIC DNA]</scope>
    <source>
        <strain evidence="2">PL17</strain>
    </source>
</reference>
<gene>
    <name evidence="1" type="ORF">FTUN_6366</name>
</gene>
<name>A0A6M5Z001_9BACT</name>
<evidence type="ECO:0000313" key="1">
    <source>
        <dbReference type="EMBL" id="QJW98771.1"/>
    </source>
</evidence>
<proteinExistence type="predicted"/>
<keyword evidence="2" id="KW-1185">Reference proteome</keyword>
<dbReference type="KEGG" id="ftj:FTUN_6366"/>
<dbReference type="EMBL" id="CP053452">
    <property type="protein sequence ID" value="QJW98771.1"/>
    <property type="molecule type" value="Genomic_DNA"/>
</dbReference>
<sequence length="214" mass="23135">MTEEEWATSVSPDGMLNYLWSATSERKLRLYGCAACRRIWELMDAASRGAVVASEQFADGLISEEQLDLRSAAAEETYEDAVIDNDDLKAHVTHAASYSSSPSLALHVLAEALDAILPAAPGGATEECAAQADLLRDIFGNPFRPIAINPAWLTSDVLALARGIYDERAFDRMPILADALQDAGCDNIDVLNHCRGDGLHVRGCWVVDMVLGKA</sequence>
<protein>
    <recommendedName>
        <fullName evidence="3">SMI1/KNR4 family protein</fullName>
    </recommendedName>
</protein>
<evidence type="ECO:0008006" key="3">
    <source>
        <dbReference type="Google" id="ProtNLM"/>
    </source>
</evidence>
<organism evidence="1 2">
    <name type="scientific">Frigoriglobus tundricola</name>
    <dbReference type="NCBI Taxonomy" id="2774151"/>
    <lineage>
        <taxon>Bacteria</taxon>
        <taxon>Pseudomonadati</taxon>
        <taxon>Planctomycetota</taxon>
        <taxon>Planctomycetia</taxon>
        <taxon>Gemmatales</taxon>
        <taxon>Gemmataceae</taxon>
        <taxon>Frigoriglobus</taxon>
    </lineage>
</organism>
<accession>A0A6M5Z001</accession>
<evidence type="ECO:0000313" key="2">
    <source>
        <dbReference type="Proteomes" id="UP000503447"/>
    </source>
</evidence>
<dbReference type="AlphaFoldDB" id="A0A6M5Z001"/>